<dbReference type="EMBL" id="KY295895">
    <property type="protein sequence ID" value="AQN31775.1"/>
    <property type="molecule type" value="Genomic_DNA"/>
</dbReference>
<gene>
    <name evidence="2" type="ORF">G_18</name>
</gene>
<sequence length="58" mass="6951">MEIKYVPMPITIEQKREYNRQGFRVVDARFAPEGTVVESAKEETPRRQRRQRQAKSEE</sequence>
<feature type="region of interest" description="Disordered" evidence="1">
    <location>
        <begin position="36"/>
        <end position="58"/>
    </location>
</feature>
<evidence type="ECO:0000313" key="3">
    <source>
        <dbReference type="Proteomes" id="UP000223204"/>
    </source>
</evidence>
<accession>A0A1Q1PUL9</accession>
<name>A0A1Q1PUL9_9CAUD</name>
<evidence type="ECO:0000256" key="1">
    <source>
        <dbReference type="SAM" id="MobiDB-lite"/>
    </source>
</evidence>
<reference evidence="2 3" key="1">
    <citation type="submission" date="2016-11" db="EMBL/GenBank/DDBJ databases">
        <title>Biological and genomic characterization of a historic collection of therapeutic Escherichia coli bacteriophage.</title>
        <authorList>
            <person name="Baig A."/>
            <person name="Colom J."/>
            <person name="Atterbury R."/>
            <person name="Barrow P."/>
        </authorList>
    </citation>
    <scope>NUCLEOTIDE SEQUENCE [LARGE SCALE GENOMIC DNA]</scope>
</reference>
<keyword evidence="3" id="KW-1185">Reference proteome</keyword>
<dbReference type="Proteomes" id="UP000223204">
    <property type="component" value="Segment"/>
</dbReference>
<evidence type="ECO:0000313" key="2">
    <source>
        <dbReference type="EMBL" id="AQN31775.1"/>
    </source>
</evidence>
<proteinExistence type="predicted"/>
<protein>
    <submittedName>
        <fullName evidence="2">Uncharacterized protein</fullName>
    </submittedName>
</protein>
<organism evidence="2 3">
    <name type="scientific">Escherichia phage G_AB-2017</name>
    <dbReference type="NCBI Taxonomy" id="1933113"/>
    <lineage>
        <taxon>Viruses</taxon>
        <taxon>Duplodnaviria</taxon>
        <taxon>Heunggongvirae</taxon>
        <taxon>Uroviricota</taxon>
        <taxon>Caudoviricetes</taxon>
        <taxon>Sarkviridae</taxon>
        <taxon>Guernseyvirinae</taxon>
        <taxon>Kagunavirus</taxon>
        <taxon>Kagunavirus GAB2017</taxon>
    </lineage>
</organism>
<feature type="compositionally biased region" description="Basic residues" evidence="1">
    <location>
        <begin position="47"/>
        <end position="58"/>
    </location>
</feature>